<dbReference type="InterPro" id="IPR041588">
    <property type="entry name" value="Integrase_H2C2"/>
</dbReference>
<dbReference type="Gene3D" id="1.10.340.70">
    <property type="match status" value="1"/>
</dbReference>
<protein>
    <submittedName>
        <fullName evidence="3">Reverse transcriptase domain-containing protein</fullName>
    </submittedName>
</protein>
<dbReference type="Pfam" id="PF17919">
    <property type="entry name" value="RT_RNaseH_2"/>
    <property type="match status" value="1"/>
</dbReference>
<keyword evidence="3" id="KW-0548">Nucleotidyltransferase</keyword>
<evidence type="ECO:0000259" key="1">
    <source>
        <dbReference type="Pfam" id="PF17919"/>
    </source>
</evidence>
<dbReference type="InterPro" id="IPR043502">
    <property type="entry name" value="DNA/RNA_pol_sf"/>
</dbReference>
<feature type="domain" description="Integrase zinc-binding" evidence="2">
    <location>
        <begin position="283"/>
        <end position="336"/>
    </location>
</feature>
<dbReference type="InterPro" id="IPR036397">
    <property type="entry name" value="RNaseH_sf"/>
</dbReference>
<sequence>MIKEGIVLGHKISGAGIEVDRAKIDVIAKLPYLTNVKGVRSFMGDDGFYRRFIKDFYMISKPMTQLLMKDVKFDFSDDCKKAFNILKEKLTTTPIIISPDWNVPFELMCDASDFAVGVVLEQRIDGKFKPIYYASKTLNNAQEHYTTTEKELLAQRGLKTKAHRWVLLLQGFDIEIKDKKGSDNLAADHLSRLENPDLGTFTDEEITDEFLYKHLMILKAELNNDEPWYADYINYIFGKIVPPNWTPEKRRIFFQVKNYFWYEPYAFKLCSDNVMRRCVAGNEILDILEHCHSGPTGGHHSASITERKVYESGFYWPSIFKDAKDYVMRCDACHRSGNISSRSEMPQNNIQLRILERLVGYNPNNWSEKLNDALWAFRTAYKTPTGCTPFRLVYGKACHLPMEIEHKAYWALKQCNMDLTAAAKNRFMELNELIELRDEAYENTRIYKERTKRWHDSRIRGDKDFKAGDKVLLFNSRFKMHPGKLKSKWYGPDVLKTVHPYGTVEIIDKNRISFKVNGQRLKKYHDGYNNEEEKEVVELDDDTT</sequence>
<gene>
    <name evidence="3" type="ORF">Tco_0976776</name>
</gene>
<name>A0ABQ5EI67_9ASTR</name>
<evidence type="ECO:0000313" key="3">
    <source>
        <dbReference type="EMBL" id="GJT50619.1"/>
    </source>
</evidence>
<dbReference type="GO" id="GO:0003964">
    <property type="term" value="F:RNA-directed DNA polymerase activity"/>
    <property type="evidence" value="ECO:0007669"/>
    <property type="project" value="UniProtKB-KW"/>
</dbReference>
<dbReference type="CDD" id="cd09274">
    <property type="entry name" value="RNase_HI_RT_Ty3"/>
    <property type="match status" value="1"/>
</dbReference>
<organism evidence="3 4">
    <name type="scientific">Tanacetum coccineum</name>
    <dbReference type="NCBI Taxonomy" id="301880"/>
    <lineage>
        <taxon>Eukaryota</taxon>
        <taxon>Viridiplantae</taxon>
        <taxon>Streptophyta</taxon>
        <taxon>Embryophyta</taxon>
        <taxon>Tracheophyta</taxon>
        <taxon>Spermatophyta</taxon>
        <taxon>Magnoliopsida</taxon>
        <taxon>eudicotyledons</taxon>
        <taxon>Gunneridae</taxon>
        <taxon>Pentapetalae</taxon>
        <taxon>asterids</taxon>
        <taxon>campanulids</taxon>
        <taxon>Asterales</taxon>
        <taxon>Asteraceae</taxon>
        <taxon>Asteroideae</taxon>
        <taxon>Anthemideae</taxon>
        <taxon>Anthemidinae</taxon>
        <taxon>Tanacetum</taxon>
    </lineage>
</organism>
<keyword evidence="4" id="KW-1185">Reference proteome</keyword>
<dbReference type="Gene3D" id="3.30.420.10">
    <property type="entry name" value="Ribonuclease H-like superfamily/Ribonuclease H"/>
    <property type="match status" value="1"/>
</dbReference>
<keyword evidence="3" id="KW-0808">Transferase</keyword>
<dbReference type="PANTHER" id="PTHR34072:SF57">
    <property type="entry name" value="RNA-DIRECTED DNA POLYMERASE"/>
    <property type="match status" value="1"/>
</dbReference>
<dbReference type="InterPro" id="IPR041577">
    <property type="entry name" value="RT_RNaseH_2"/>
</dbReference>
<dbReference type="SUPFAM" id="SSF56672">
    <property type="entry name" value="DNA/RNA polymerases"/>
    <property type="match status" value="1"/>
</dbReference>
<evidence type="ECO:0000259" key="2">
    <source>
        <dbReference type="Pfam" id="PF17921"/>
    </source>
</evidence>
<reference evidence="3" key="2">
    <citation type="submission" date="2022-01" db="EMBL/GenBank/DDBJ databases">
        <authorList>
            <person name="Yamashiro T."/>
            <person name="Shiraishi A."/>
            <person name="Satake H."/>
            <person name="Nakayama K."/>
        </authorList>
    </citation>
    <scope>NUCLEOTIDE SEQUENCE</scope>
</reference>
<evidence type="ECO:0000313" key="4">
    <source>
        <dbReference type="Proteomes" id="UP001151760"/>
    </source>
</evidence>
<proteinExistence type="predicted"/>
<keyword evidence="3" id="KW-0695">RNA-directed DNA polymerase</keyword>
<dbReference type="InterPro" id="IPR043128">
    <property type="entry name" value="Rev_trsase/Diguanyl_cyclase"/>
</dbReference>
<dbReference type="EMBL" id="BQNB010016336">
    <property type="protein sequence ID" value="GJT50619.1"/>
    <property type="molecule type" value="Genomic_DNA"/>
</dbReference>
<reference evidence="3" key="1">
    <citation type="journal article" date="2022" name="Int. J. Mol. Sci.">
        <title>Draft Genome of Tanacetum Coccineum: Genomic Comparison of Closely Related Tanacetum-Family Plants.</title>
        <authorList>
            <person name="Yamashiro T."/>
            <person name="Shiraishi A."/>
            <person name="Nakayama K."/>
            <person name="Satake H."/>
        </authorList>
    </citation>
    <scope>NUCLEOTIDE SEQUENCE</scope>
</reference>
<feature type="domain" description="Reverse transcriptase/retrotransposon-derived protein RNase H-like" evidence="1">
    <location>
        <begin position="76"/>
        <end position="157"/>
    </location>
</feature>
<dbReference type="PANTHER" id="PTHR34072">
    <property type="entry name" value="ENZYMATIC POLYPROTEIN-RELATED"/>
    <property type="match status" value="1"/>
</dbReference>
<dbReference type="Proteomes" id="UP001151760">
    <property type="component" value="Unassembled WGS sequence"/>
</dbReference>
<dbReference type="Pfam" id="PF17921">
    <property type="entry name" value="Integrase_H2C2"/>
    <property type="match status" value="1"/>
</dbReference>
<accession>A0ABQ5EI67</accession>
<dbReference type="Gene3D" id="3.30.70.270">
    <property type="match status" value="1"/>
</dbReference>
<comment type="caution">
    <text evidence="3">The sequence shown here is derived from an EMBL/GenBank/DDBJ whole genome shotgun (WGS) entry which is preliminary data.</text>
</comment>